<dbReference type="AlphaFoldDB" id="A0A1J1I876"/>
<name>A0A1J1I876_9DIPT</name>
<evidence type="ECO:0000313" key="2">
    <source>
        <dbReference type="Proteomes" id="UP000183832"/>
    </source>
</evidence>
<keyword evidence="2" id="KW-1185">Reference proteome</keyword>
<gene>
    <name evidence="1" type="ORF">CLUMA_CG008627</name>
</gene>
<sequence length="128" mass="15425">MSRTEKIDYDIRMYLLWLANKTKTSTKLTWGKGDLLFNTMHVDCITSKLPLKWENYLYTDEFMLKRNNFRCQRCLQMRFPHECRFLSFPLNSCPLDECHNISYALLTMKPSAFREVTSDDKLQKLKFY</sequence>
<protein>
    <submittedName>
        <fullName evidence="1">CLUMA_CG008627, isoform A</fullName>
    </submittedName>
</protein>
<proteinExistence type="predicted"/>
<dbReference type="Proteomes" id="UP000183832">
    <property type="component" value="Unassembled WGS sequence"/>
</dbReference>
<organism evidence="1 2">
    <name type="scientific">Clunio marinus</name>
    <dbReference type="NCBI Taxonomy" id="568069"/>
    <lineage>
        <taxon>Eukaryota</taxon>
        <taxon>Metazoa</taxon>
        <taxon>Ecdysozoa</taxon>
        <taxon>Arthropoda</taxon>
        <taxon>Hexapoda</taxon>
        <taxon>Insecta</taxon>
        <taxon>Pterygota</taxon>
        <taxon>Neoptera</taxon>
        <taxon>Endopterygota</taxon>
        <taxon>Diptera</taxon>
        <taxon>Nematocera</taxon>
        <taxon>Chironomoidea</taxon>
        <taxon>Chironomidae</taxon>
        <taxon>Clunio</taxon>
    </lineage>
</organism>
<evidence type="ECO:0000313" key="1">
    <source>
        <dbReference type="EMBL" id="CRK95150.1"/>
    </source>
</evidence>
<dbReference type="EMBL" id="CVRI01000040">
    <property type="protein sequence ID" value="CRK95150.1"/>
    <property type="molecule type" value="Genomic_DNA"/>
</dbReference>
<accession>A0A1J1I876</accession>
<reference evidence="1 2" key="1">
    <citation type="submission" date="2015-04" db="EMBL/GenBank/DDBJ databases">
        <authorList>
            <person name="Syromyatnikov M.Y."/>
            <person name="Popov V.N."/>
        </authorList>
    </citation>
    <scope>NUCLEOTIDE SEQUENCE [LARGE SCALE GENOMIC DNA]</scope>
</reference>